<protein>
    <submittedName>
        <fullName evidence="1">Uncharacterized protein</fullName>
    </submittedName>
</protein>
<evidence type="ECO:0000313" key="1">
    <source>
        <dbReference type="EMBL" id="PAY43721.1"/>
    </source>
</evidence>
<sequence>MNVTDYVRGIGQLFQYEYYTKNDIRPKRYSEYSFENIEKFRNALVLPEGFLSSAEYNISLFNYPKSMIFVEINTKNHNVRAINRNELEKMGNGNRSNIKIISPYYIRDNRVFEYYIALQYINYWHAIHPESTLNRKEAEEDLRKVNTINNGNWRNAFITLSSLGFIDTKNRLTTSGRKMASYTLFEFTFEMYNGYLKPYIDYIMKFFNRNPSYLNKSNKDIAKLMRKIEGKDLLFLTQSDGRYISSWLNIIRDDYGCLMFESRKNNRKYVYSIYELNRETIIQKLSQATIGNIYLKKYNELVRNNFRGLN</sequence>
<organism evidence="1 2">
    <name type="scientific">Ligilactobacillus salivarius</name>
    <dbReference type="NCBI Taxonomy" id="1624"/>
    <lineage>
        <taxon>Bacteria</taxon>
        <taxon>Bacillati</taxon>
        <taxon>Bacillota</taxon>
        <taxon>Bacilli</taxon>
        <taxon>Lactobacillales</taxon>
        <taxon>Lactobacillaceae</taxon>
        <taxon>Ligilactobacillus</taxon>
    </lineage>
</organism>
<gene>
    <name evidence="1" type="ORF">A8C52_02965</name>
</gene>
<evidence type="ECO:0000313" key="2">
    <source>
        <dbReference type="Proteomes" id="UP000218139"/>
    </source>
</evidence>
<proteinExistence type="predicted"/>
<dbReference type="AlphaFoldDB" id="A0A9X6S2Q3"/>
<name>A0A9X6S2Q3_9LACO</name>
<dbReference type="EMBL" id="LXZO01000145">
    <property type="protein sequence ID" value="PAY43721.1"/>
    <property type="molecule type" value="Genomic_DNA"/>
</dbReference>
<dbReference type="Proteomes" id="UP000218139">
    <property type="component" value="Unassembled WGS sequence"/>
</dbReference>
<comment type="caution">
    <text evidence="1">The sequence shown here is derived from an EMBL/GenBank/DDBJ whole genome shotgun (WGS) entry which is preliminary data.</text>
</comment>
<accession>A0A9X6S2Q3</accession>
<reference evidence="1 2" key="1">
    <citation type="submission" date="2016-05" db="EMBL/GenBank/DDBJ databases">
        <authorList>
            <person name="Lee J.-Y."/>
            <person name="Kim E.B."/>
            <person name="Choi Y.-J."/>
        </authorList>
    </citation>
    <scope>NUCLEOTIDE SEQUENCE [LARGE SCALE GENOMIC DNA]</scope>
    <source>
        <strain evidence="1 2">KLA006</strain>
    </source>
</reference>